<evidence type="ECO:0000313" key="10">
    <source>
        <dbReference type="EMBL" id="KAE9595198.1"/>
    </source>
</evidence>
<keyword evidence="6 8" id="KW-1133">Transmembrane helix</keyword>
<evidence type="ECO:0000256" key="1">
    <source>
        <dbReference type="ARBA" id="ARBA00004651"/>
    </source>
</evidence>
<feature type="domain" description="Casparian strip membrane protein" evidence="9">
    <location>
        <begin position="12"/>
        <end position="154"/>
    </location>
</feature>
<name>A0A6A4P7E5_LUPAL</name>
<sequence>MDSTPSTSTISKSVVLALRVLTFVFLLIALILIAINKGTEDTTNGPLEAKFNDFHAYRYMLSTIVIGFAYNILQMALSIFIVVSGKRVISGDGGYFFDFFGDKIISYLLISGSAAGYGVSDDLHSFFKAQELPFNSFFAKANASATLLLFAFLFTAIASVFTSLALPKKT</sequence>
<comment type="similarity">
    <text evidence="2 8">Belongs to the Casparian strip membrane proteins (CASP) family.</text>
</comment>
<dbReference type="OrthoDB" id="685197at2759"/>
<evidence type="ECO:0000256" key="2">
    <source>
        <dbReference type="ARBA" id="ARBA00007651"/>
    </source>
</evidence>
<evidence type="ECO:0000256" key="7">
    <source>
        <dbReference type="ARBA" id="ARBA00023136"/>
    </source>
</evidence>
<evidence type="ECO:0000256" key="3">
    <source>
        <dbReference type="ARBA" id="ARBA00011489"/>
    </source>
</evidence>
<dbReference type="PANTHER" id="PTHR33573">
    <property type="entry name" value="CASP-LIKE PROTEIN 4A4"/>
    <property type="match status" value="1"/>
</dbReference>
<protein>
    <recommendedName>
        <fullName evidence="8">CASP-like protein</fullName>
    </recommendedName>
</protein>
<dbReference type="InterPro" id="IPR006459">
    <property type="entry name" value="CASP/CASPL"/>
</dbReference>
<keyword evidence="5 8" id="KW-0812">Transmembrane</keyword>
<evidence type="ECO:0000256" key="6">
    <source>
        <dbReference type="ARBA" id="ARBA00022989"/>
    </source>
</evidence>
<dbReference type="GO" id="GO:0005886">
    <property type="term" value="C:plasma membrane"/>
    <property type="evidence" value="ECO:0007669"/>
    <property type="project" value="UniProtKB-SubCell"/>
</dbReference>
<dbReference type="InterPro" id="IPR006702">
    <property type="entry name" value="CASP_dom"/>
</dbReference>
<comment type="caution">
    <text evidence="10">The sequence shown here is derived from an EMBL/GenBank/DDBJ whole genome shotgun (WGS) entry which is preliminary data.</text>
</comment>
<dbReference type="AlphaFoldDB" id="A0A6A4P7E5"/>
<comment type="subunit">
    <text evidence="3 8">Homodimer and heterodimers.</text>
</comment>
<evidence type="ECO:0000313" key="11">
    <source>
        <dbReference type="Proteomes" id="UP000447434"/>
    </source>
</evidence>
<reference evidence="11" key="1">
    <citation type="journal article" date="2020" name="Nat. Commun.">
        <title>Genome sequence of the cluster root forming white lupin.</title>
        <authorList>
            <person name="Hufnagel B."/>
            <person name="Marques A."/>
            <person name="Soriano A."/>
            <person name="Marques L."/>
            <person name="Divol F."/>
            <person name="Doumas P."/>
            <person name="Sallet E."/>
            <person name="Mancinotti D."/>
            <person name="Carrere S."/>
            <person name="Marande W."/>
            <person name="Arribat S."/>
            <person name="Keller J."/>
            <person name="Huneau C."/>
            <person name="Blein T."/>
            <person name="Aime D."/>
            <person name="Laguerre M."/>
            <person name="Taylor J."/>
            <person name="Schubert V."/>
            <person name="Nelson M."/>
            <person name="Geu-Flores F."/>
            <person name="Crespi M."/>
            <person name="Gallardo-Guerrero K."/>
            <person name="Delaux P.-M."/>
            <person name="Salse J."/>
            <person name="Berges H."/>
            <person name="Guyot R."/>
            <person name="Gouzy J."/>
            <person name="Peret B."/>
        </authorList>
    </citation>
    <scope>NUCLEOTIDE SEQUENCE [LARGE SCALE GENOMIC DNA]</scope>
    <source>
        <strain evidence="11">cv. Amiga</strain>
    </source>
</reference>
<evidence type="ECO:0000256" key="5">
    <source>
        <dbReference type="ARBA" id="ARBA00022692"/>
    </source>
</evidence>
<gene>
    <name evidence="10" type="ORF">Lalb_Chr17g0336171</name>
</gene>
<feature type="transmembrane region" description="Helical" evidence="8">
    <location>
        <begin position="137"/>
        <end position="166"/>
    </location>
</feature>
<accession>A0A6A4P7E5</accession>
<comment type="subcellular location">
    <subcellularLocation>
        <location evidence="1 8">Cell membrane</location>
        <topology evidence="1 8">Multi-pass membrane protein</topology>
    </subcellularLocation>
</comment>
<keyword evidence="11" id="KW-1185">Reference proteome</keyword>
<feature type="transmembrane region" description="Helical" evidence="8">
    <location>
        <begin position="16"/>
        <end position="36"/>
    </location>
</feature>
<dbReference type="Proteomes" id="UP000447434">
    <property type="component" value="Chromosome 17"/>
</dbReference>
<evidence type="ECO:0000256" key="8">
    <source>
        <dbReference type="RuleBase" id="RU361233"/>
    </source>
</evidence>
<organism evidence="10 11">
    <name type="scientific">Lupinus albus</name>
    <name type="common">White lupine</name>
    <name type="synonym">Lupinus termis</name>
    <dbReference type="NCBI Taxonomy" id="3870"/>
    <lineage>
        <taxon>Eukaryota</taxon>
        <taxon>Viridiplantae</taxon>
        <taxon>Streptophyta</taxon>
        <taxon>Embryophyta</taxon>
        <taxon>Tracheophyta</taxon>
        <taxon>Spermatophyta</taxon>
        <taxon>Magnoliopsida</taxon>
        <taxon>eudicotyledons</taxon>
        <taxon>Gunneridae</taxon>
        <taxon>Pentapetalae</taxon>
        <taxon>rosids</taxon>
        <taxon>fabids</taxon>
        <taxon>Fabales</taxon>
        <taxon>Fabaceae</taxon>
        <taxon>Papilionoideae</taxon>
        <taxon>50 kb inversion clade</taxon>
        <taxon>genistoids sensu lato</taxon>
        <taxon>core genistoids</taxon>
        <taxon>Genisteae</taxon>
        <taxon>Lupinus</taxon>
    </lineage>
</organism>
<evidence type="ECO:0000256" key="4">
    <source>
        <dbReference type="ARBA" id="ARBA00022475"/>
    </source>
</evidence>
<keyword evidence="4 8" id="KW-1003">Cell membrane</keyword>
<keyword evidence="7 8" id="KW-0472">Membrane</keyword>
<proteinExistence type="inferred from homology"/>
<dbReference type="EMBL" id="WOCE01000017">
    <property type="protein sequence ID" value="KAE9595198.1"/>
    <property type="molecule type" value="Genomic_DNA"/>
</dbReference>
<evidence type="ECO:0000259" key="9">
    <source>
        <dbReference type="Pfam" id="PF04535"/>
    </source>
</evidence>
<feature type="transmembrane region" description="Helical" evidence="8">
    <location>
        <begin position="95"/>
        <end position="117"/>
    </location>
</feature>
<dbReference type="Pfam" id="PF04535">
    <property type="entry name" value="CASP_dom"/>
    <property type="match status" value="1"/>
</dbReference>
<feature type="transmembrane region" description="Helical" evidence="8">
    <location>
        <begin position="56"/>
        <end position="83"/>
    </location>
</feature>
<dbReference type="NCBIfam" id="TIGR01569">
    <property type="entry name" value="A_tha_TIGR01569"/>
    <property type="match status" value="1"/>
</dbReference>
<dbReference type="PANTHER" id="PTHR33573:SF40">
    <property type="entry name" value="CASP-LIKE PROTEIN 4D2"/>
    <property type="match status" value="1"/>
</dbReference>